<proteinExistence type="predicted"/>
<organism evidence="3 4">
    <name type="scientific">Halobium salinum</name>
    <dbReference type="NCBI Taxonomy" id="1364940"/>
    <lineage>
        <taxon>Archaea</taxon>
        <taxon>Methanobacteriati</taxon>
        <taxon>Methanobacteriota</taxon>
        <taxon>Stenosarchaea group</taxon>
        <taxon>Halobacteria</taxon>
        <taxon>Halobacteriales</taxon>
        <taxon>Haloferacaceae</taxon>
        <taxon>Halobium</taxon>
    </lineage>
</organism>
<dbReference type="RefSeq" id="WP_267623189.1">
    <property type="nucleotide sequence ID" value="NZ_JAODIW010000008.1"/>
</dbReference>
<dbReference type="EMBL" id="JBHSDS010000010">
    <property type="protein sequence ID" value="MFC4360116.1"/>
    <property type="molecule type" value="Genomic_DNA"/>
</dbReference>
<evidence type="ECO:0000256" key="1">
    <source>
        <dbReference type="SAM" id="MobiDB-lite"/>
    </source>
</evidence>
<keyword evidence="2" id="KW-0812">Transmembrane</keyword>
<evidence type="ECO:0000313" key="3">
    <source>
        <dbReference type="EMBL" id="MFC4360116.1"/>
    </source>
</evidence>
<gene>
    <name evidence="3" type="ORF">ACFO0N_19375</name>
</gene>
<keyword evidence="2" id="KW-0472">Membrane</keyword>
<evidence type="ECO:0000256" key="2">
    <source>
        <dbReference type="SAM" id="Phobius"/>
    </source>
</evidence>
<dbReference type="Pfam" id="PF20587">
    <property type="entry name" value="DUF6789"/>
    <property type="match status" value="1"/>
</dbReference>
<name>A0ABD5PGV1_9EURY</name>
<reference evidence="3 4" key="1">
    <citation type="journal article" date="2019" name="Int. J. Syst. Evol. Microbiol.">
        <title>The Global Catalogue of Microorganisms (GCM) 10K type strain sequencing project: providing services to taxonomists for standard genome sequencing and annotation.</title>
        <authorList>
            <consortium name="The Broad Institute Genomics Platform"/>
            <consortium name="The Broad Institute Genome Sequencing Center for Infectious Disease"/>
            <person name="Wu L."/>
            <person name="Ma J."/>
        </authorList>
    </citation>
    <scope>NUCLEOTIDE SEQUENCE [LARGE SCALE GENOMIC DNA]</scope>
    <source>
        <strain evidence="3 4">CGMCC 1.12553</strain>
    </source>
</reference>
<sequence>MNALTRLRTVVTDRTDPLTRHAAVDGAVGGLVATVVMTVYRAPVFRALPPTAEFWARYVGGGEAEQYPAQGFVLHLLYGTVAGALFGPILEWATRRSPLGRDPTGVTLGVAYGLLLSIFGTRVLFPRLLRRGLEPDHALVFHAGHAVYGLTLGTWLTSRERRGRVYETPPSRGGARESAADRRHRATSSPTREDTDAQAM</sequence>
<accession>A0ABD5PGV1</accession>
<feature type="transmembrane region" description="Helical" evidence="2">
    <location>
        <begin position="137"/>
        <end position="156"/>
    </location>
</feature>
<feature type="region of interest" description="Disordered" evidence="1">
    <location>
        <begin position="163"/>
        <end position="200"/>
    </location>
</feature>
<feature type="transmembrane region" description="Helical" evidence="2">
    <location>
        <begin position="21"/>
        <end position="40"/>
    </location>
</feature>
<protein>
    <submittedName>
        <fullName evidence="3">DUF6789 family protein</fullName>
    </submittedName>
</protein>
<keyword evidence="4" id="KW-1185">Reference proteome</keyword>
<evidence type="ECO:0000313" key="4">
    <source>
        <dbReference type="Proteomes" id="UP001595921"/>
    </source>
</evidence>
<keyword evidence="2" id="KW-1133">Transmembrane helix</keyword>
<dbReference type="InterPro" id="IPR046739">
    <property type="entry name" value="DUF6789"/>
</dbReference>
<feature type="compositionally biased region" description="Basic and acidic residues" evidence="1">
    <location>
        <begin position="191"/>
        <end position="200"/>
    </location>
</feature>
<comment type="caution">
    <text evidence="3">The sequence shown here is derived from an EMBL/GenBank/DDBJ whole genome shotgun (WGS) entry which is preliminary data.</text>
</comment>
<dbReference type="Proteomes" id="UP001595921">
    <property type="component" value="Unassembled WGS sequence"/>
</dbReference>
<feature type="transmembrane region" description="Helical" evidence="2">
    <location>
        <begin position="72"/>
        <end position="93"/>
    </location>
</feature>
<dbReference type="AlphaFoldDB" id="A0ABD5PGV1"/>
<feature type="transmembrane region" description="Helical" evidence="2">
    <location>
        <begin position="105"/>
        <end position="125"/>
    </location>
</feature>